<comment type="caution">
    <text evidence="11">The sequence shown here is derived from an EMBL/GenBank/DDBJ whole genome shotgun (WGS) entry which is preliminary data.</text>
</comment>
<keyword evidence="3" id="KW-0813">Transport</keyword>
<organism evidence="11 12">
    <name type="scientific">Sphingomonas floccifaciens</name>
    <dbReference type="NCBI Taxonomy" id="1844115"/>
    <lineage>
        <taxon>Bacteria</taxon>
        <taxon>Pseudomonadati</taxon>
        <taxon>Pseudomonadota</taxon>
        <taxon>Alphaproteobacteria</taxon>
        <taxon>Sphingomonadales</taxon>
        <taxon>Sphingomonadaceae</taxon>
        <taxon>Sphingomonas</taxon>
    </lineage>
</organism>
<dbReference type="RefSeq" id="WP_380941133.1">
    <property type="nucleotide sequence ID" value="NZ_JBHUFC010000006.1"/>
</dbReference>
<comment type="similarity">
    <text evidence="2">Belongs to the outer membrane factor (OMF) (TC 1.B.17) family.</text>
</comment>
<keyword evidence="8" id="KW-0175">Coiled coil</keyword>
<evidence type="ECO:0000313" key="11">
    <source>
        <dbReference type="EMBL" id="MFD1788752.1"/>
    </source>
</evidence>
<evidence type="ECO:0000256" key="6">
    <source>
        <dbReference type="ARBA" id="ARBA00023136"/>
    </source>
</evidence>
<evidence type="ECO:0000313" key="12">
    <source>
        <dbReference type="Proteomes" id="UP001597283"/>
    </source>
</evidence>
<dbReference type="Gene3D" id="1.20.1600.10">
    <property type="entry name" value="Outer membrane efflux proteins (OEP)"/>
    <property type="match status" value="1"/>
</dbReference>
<evidence type="ECO:0000256" key="10">
    <source>
        <dbReference type="SAM" id="SignalP"/>
    </source>
</evidence>
<gene>
    <name evidence="11" type="ORF">ACFSC3_14380</name>
</gene>
<dbReference type="InterPro" id="IPR051906">
    <property type="entry name" value="TolC-like"/>
</dbReference>
<name>A0ABW4NFF8_9SPHN</name>
<keyword evidence="10" id="KW-0732">Signal</keyword>
<evidence type="ECO:0000256" key="2">
    <source>
        <dbReference type="ARBA" id="ARBA00007613"/>
    </source>
</evidence>
<evidence type="ECO:0000256" key="1">
    <source>
        <dbReference type="ARBA" id="ARBA00004442"/>
    </source>
</evidence>
<dbReference type="InterPro" id="IPR010130">
    <property type="entry name" value="T1SS_OMP_TolC"/>
</dbReference>
<sequence>MRRIFLTTAGAALALTGAGAVSAETLREALIRAYRTNPTITGARADLRAQDETVPIARASGRPSANLQGTYTETLRQTGNNIFAPDRQVNGQAVVSYPIVSFGAVRNSVRAAETRLEAGRANLRGTEANLFTDVVSAYMDVIRDEAVVALNQQNVRALSVNMQASRDRFEVGDLTRTDVAQSEARRALAEGQLRQAEARLIASRENYIRIVGAPAGTLETPPPLPNLPGDTATAVTTALNNNPLLEAAAKARDATRLDTRVARASRLPRISVQAGGTYYNFLNTLGSSSPITAAPQSDYGLTAGIGLTLPLYQGGRPAAQVRQSQARESQAIEQVTLTERGVIAQVRSAYASWLSAQQVIASSEVAVAANRLSLEGVRAENSVGTRTILDILNAEQELLNSQVTLVSARRDAYVAGFALLAAMGRAEADDLNLGDTGPLYDPVVNYDRVRNRLSDWGSDPEPTPVATRTVDIAPQTPAVGRNPELDDPALSRPPGADPAALNPGTPPQGAPAGRVGRQAVDTTPANPAGTPR</sequence>
<keyword evidence="4" id="KW-1134">Transmembrane beta strand</keyword>
<evidence type="ECO:0000256" key="4">
    <source>
        <dbReference type="ARBA" id="ARBA00022452"/>
    </source>
</evidence>
<evidence type="ECO:0000256" key="8">
    <source>
        <dbReference type="SAM" id="Coils"/>
    </source>
</evidence>
<feature type="region of interest" description="Disordered" evidence="9">
    <location>
        <begin position="452"/>
        <end position="532"/>
    </location>
</feature>
<reference evidence="12" key="1">
    <citation type="journal article" date="2019" name="Int. J. Syst. Evol. Microbiol.">
        <title>The Global Catalogue of Microorganisms (GCM) 10K type strain sequencing project: providing services to taxonomists for standard genome sequencing and annotation.</title>
        <authorList>
            <consortium name="The Broad Institute Genomics Platform"/>
            <consortium name="The Broad Institute Genome Sequencing Center for Infectious Disease"/>
            <person name="Wu L."/>
            <person name="Ma J."/>
        </authorList>
    </citation>
    <scope>NUCLEOTIDE SEQUENCE [LARGE SCALE GENOMIC DNA]</scope>
    <source>
        <strain evidence="12">Q85</strain>
    </source>
</reference>
<dbReference type="InterPro" id="IPR003423">
    <property type="entry name" value="OMP_efflux"/>
</dbReference>
<dbReference type="Proteomes" id="UP001597283">
    <property type="component" value="Unassembled WGS sequence"/>
</dbReference>
<keyword evidence="7" id="KW-0998">Cell outer membrane</keyword>
<dbReference type="PANTHER" id="PTHR30026:SF22">
    <property type="entry name" value="OUTER MEMBRANE EFFLUX PROTEIN"/>
    <property type="match status" value="1"/>
</dbReference>
<evidence type="ECO:0000256" key="7">
    <source>
        <dbReference type="ARBA" id="ARBA00023237"/>
    </source>
</evidence>
<keyword evidence="12" id="KW-1185">Reference proteome</keyword>
<feature type="chain" id="PRO_5046047458" evidence="10">
    <location>
        <begin position="24"/>
        <end position="532"/>
    </location>
</feature>
<protein>
    <submittedName>
        <fullName evidence="11">TolC family outer membrane protein</fullName>
    </submittedName>
</protein>
<dbReference type="PANTHER" id="PTHR30026">
    <property type="entry name" value="OUTER MEMBRANE PROTEIN TOLC"/>
    <property type="match status" value="1"/>
</dbReference>
<accession>A0ABW4NFF8</accession>
<keyword evidence="5" id="KW-0812">Transmembrane</keyword>
<dbReference type="NCBIfam" id="TIGR01844">
    <property type="entry name" value="type_I_sec_TolC"/>
    <property type="match status" value="1"/>
</dbReference>
<evidence type="ECO:0000256" key="5">
    <source>
        <dbReference type="ARBA" id="ARBA00022692"/>
    </source>
</evidence>
<dbReference type="Pfam" id="PF02321">
    <property type="entry name" value="OEP"/>
    <property type="match status" value="2"/>
</dbReference>
<dbReference type="SUPFAM" id="SSF56954">
    <property type="entry name" value="Outer membrane efflux proteins (OEP)"/>
    <property type="match status" value="1"/>
</dbReference>
<dbReference type="EMBL" id="JBHUFC010000006">
    <property type="protein sequence ID" value="MFD1788752.1"/>
    <property type="molecule type" value="Genomic_DNA"/>
</dbReference>
<evidence type="ECO:0000256" key="3">
    <source>
        <dbReference type="ARBA" id="ARBA00022448"/>
    </source>
</evidence>
<keyword evidence="6" id="KW-0472">Membrane</keyword>
<comment type="subcellular location">
    <subcellularLocation>
        <location evidence="1">Cell outer membrane</location>
    </subcellularLocation>
</comment>
<proteinExistence type="inferred from homology"/>
<feature type="coiled-coil region" evidence="8">
    <location>
        <begin position="179"/>
        <end position="206"/>
    </location>
</feature>
<evidence type="ECO:0000256" key="9">
    <source>
        <dbReference type="SAM" id="MobiDB-lite"/>
    </source>
</evidence>
<feature type="signal peptide" evidence="10">
    <location>
        <begin position="1"/>
        <end position="23"/>
    </location>
</feature>